<feature type="chain" id="PRO_5002042392" evidence="1">
    <location>
        <begin position="21"/>
        <end position="42"/>
    </location>
</feature>
<protein>
    <submittedName>
        <fullName evidence="2">Uncharacterized protein</fullName>
    </submittedName>
</protein>
<reference evidence="2" key="2">
    <citation type="journal article" date="2015" name="Data Brief">
        <title>Shoot transcriptome of the giant reed, Arundo donax.</title>
        <authorList>
            <person name="Barrero R.A."/>
            <person name="Guerrero F.D."/>
            <person name="Moolhuijzen P."/>
            <person name="Goolsby J.A."/>
            <person name="Tidwell J."/>
            <person name="Bellgard S.E."/>
            <person name="Bellgard M.I."/>
        </authorList>
    </citation>
    <scope>NUCLEOTIDE SEQUENCE</scope>
    <source>
        <tissue evidence="2">Shoot tissue taken approximately 20 cm above the soil surface</tissue>
    </source>
</reference>
<name>A0A0A8ZKH4_ARUDO</name>
<keyword evidence="1" id="KW-0732">Signal</keyword>
<reference evidence="2" key="1">
    <citation type="submission" date="2014-09" db="EMBL/GenBank/DDBJ databases">
        <authorList>
            <person name="Magalhaes I.L.F."/>
            <person name="Oliveira U."/>
            <person name="Santos F.R."/>
            <person name="Vidigal T.H.D.A."/>
            <person name="Brescovit A.D."/>
            <person name="Santos A.J."/>
        </authorList>
    </citation>
    <scope>NUCLEOTIDE SEQUENCE</scope>
    <source>
        <tissue evidence="2">Shoot tissue taken approximately 20 cm above the soil surface</tissue>
    </source>
</reference>
<organism evidence="2">
    <name type="scientific">Arundo donax</name>
    <name type="common">Giant reed</name>
    <name type="synonym">Donax arundinaceus</name>
    <dbReference type="NCBI Taxonomy" id="35708"/>
    <lineage>
        <taxon>Eukaryota</taxon>
        <taxon>Viridiplantae</taxon>
        <taxon>Streptophyta</taxon>
        <taxon>Embryophyta</taxon>
        <taxon>Tracheophyta</taxon>
        <taxon>Spermatophyta</taxon>
        <taxon>Magnoliopsida</taxon>
        <taxon>Liliopsida</taxon>
        <taxon>Poales</taxon>
        <taxon>Poaceae</taxon>
        <taxon>PACMAD clade</taxon>
        <taxon>Arundinoideae</taxon>
        <taxon>Arundineae</taxon>
        <taxon>Arundo</taxon>
    </lineage>
</organism>
<sequence length="42" mass="4633">MTGLLLLVCFTVQLFNLVINKYCCVCLVQRVISSSGSLVIIK</sequence>
<dbReference type="EMBL" id="GBRH01257981">
    <property type="protein sequence ID" value="JAD39914.1"/>
    <property type="molecule type" value="Transcribed_RNA"/>
</dbReference>
<evidence type="ECO:0000313" key="2">
    <source>
        <dbReference type="EMBL" id="JAD39914.1"/>
    </source>
</evidence>
<dbReference type="AlphaFoldDB" id="A0A0A8ZKH4"/>
<evidence type="ECO:0000256" key="1">
    <source>
        <dbReference type="SAM" id="SignalP"/>
    </source>
</evidence>
<proteinExistence type="predicted"/>
<feature type="signal peptide" evidence="1">
    <location>
        <begin position="1"/>
        <end position="20"/>
    </location>
</feature>
<accession>A0A0A8ZKH4</accession>